<evidence type="ECO:0000313" key="2">
    <source>
        <dbReference type="Proteomes" id="UP000525389"/>
    </source>
</evidence>
<dbReference type="Gene3D" id="3.30.460.40">
    <property type="match status" value="1"/>
</dbReference>
<evidence type="ECO:0000313" key="1">
    <source>
        <dbReference type="EMBL" id="MBB5234872.1"/>
    </source>
</evidence>
<dbReference type="RefSeq" id="WP_184029303.1">
    <property type="nucleotide sequence ID" value="NZ_JACHFN010000008.1"/>
</dbReference>
<comment type="caution">
    <text evidence="1">The sequence shown here is derived from an EMBL/GenBank/DDBJ whole genome shotgun (WGS) entry which is preliminary data.</text>
</comment>
<dbReference type="InterPro" id="IPR019646">
    <property type="entry name" value="Aminoglyc_AdlTrfase"/>
</dbReference>
<dbReference type="SUPFAM" id="SSF81301">
    <property type="entry name" value="Nucleotidyltransferase"/>
    <property type="match status" value="1"/>
</dbReference>
<dbReference type="AlphaFoldDB" id="A0A7W8GFT1"/>
<gene>
    <name evidence="1" type="ORF">HNQ09_002315</name>
</gene>
<accession>A0A7W8GFT1</accession>
<dbReference type="InterPro" id="IPR043519">
    <property type="entry name" value="NT_sf"/>
</dbReference>
<keyword evidence="2" id="KW-1185">Reference proteome</keyword>
<name>A0A7W8GFT1_9DEIO</name>
<sequence length="163" mass="17402">MLHPDTLPLVQAFAQAGVTCWLIGGQAVEVLCGGNVRPHDDIDFLVREGDGARAVAVLEGLGFTHAHGSLAAGDVFYRRGDVLVDLVPIRDDVDPPRTVGELASIVWPAGIFTTYMVEWAGVRVPTLTPAGHRAMKGVVATFYGVELREKDRADLAALATLSQ</sequence>
<dbReference type="Pfam" id="PF10706">
    <property type="entry name" value="Aminoglyc_resit"/>
    <property type="match status" value="1"/>
</dbReference>
<organism evidence="1 2">
    <name type="scientific">Deinococcus budaensis</name>
    <dbReference type="NCBI Taxonomy" id="1665626"/>
    <lineage>
        <taxon>Bacteria</taxon>
        <taxon>Thermotogati</taxon>
        <taxon>Deinococcota</taxon>
        <taxon>Deinococci</taxon>
        <taxon>Deinococcales</taxon>
        <taxon>Deinococcaceae</taxon>
        <taxon>Deinococcus</taxon>
    </lineage>
</organism>
<proteinExistence type="predicted"/>
<evidence type="ECO:0008006" key="3">
    <source>
        <dbReference type="Google" id="ProtNLM"/>
    </source>
</evidence>
<dbReference type="Proteomes" id="UP000525389">
    <property type="component" value="Unassembled WGS sequence"/>
</dbReference>
<protein>
    <recommendedName>
        <fullName evidence="3">Aminoglycoside nucleotidyltransferase</fullName>
    </recommendedName>
</protein>
<reference evidence="1 2" key="1">
    <citation type="submission" date="2020-08" db="EMBL/GenBank/DDBJ databases">
        <title>Genomic Encyclopedia of Type Strains, Phase IV (KMG-IV): sequencing the most valuable type-strain genomes for metagenomic binning, comparative biology and taxonomic classification.</title>
        <authorList>
            <person name="Goeker M."/>
        </authorList>
    </citation>
    <scope>NUCLEOTIDE SEQUENCE [LARGE SCALE GENOMIC DNA]</scope>
    <source>
        <strain evidence="1 2">DSM 101791</strain>
    </source>
</reference>
<dbReference type="EMBL" id="JACHFN010000008">
    <property type="protein sequence ID" value="MBB5234872.1"/>
    <property type="molecule type" value="Genomic_DNA"/>
</dbReference>